<dbReference type="InterPro" id="IPR038139">
    <property type="entry name" value="NlpE_C_sf"/>
</dbReference>
<dbReference type="EMBL" id="BAABFC010000022">
    <property type="protein sequence ID" value="GAA4502871.1"/>
    <property type="molecule type" value="Genomic_DNA"/>
</dbReference>
<keyword evidence="2" id="KW-1185">Reference proteome</keyword>
<proteinExistence type="predicted"/>
<comment type="caution">
    <text evidence="1">The sequence shown here is derived from an EMBL/GenBank/DDBJ whole genome shotgun (WGS) entry which is preliminary data.</text>
</comment>
<organism evidence="1 2">
    <name type="scientific">Pseudaeromonas paramecii</name>
    <dbReference type="NCBI Taxonomy" id="2138166"/>
    <lineage>
        <taxon>Bacteria</taxon>
        <taxon>Pseudomonadati</taxon>
        <taxon>Pseudomonadota</taxon>
        <taxon>Gammaproteobacteria</taxon>
        <taxon>Aeromonadales</taxon>
        <taxon>Aeromonadaceae</taxon>
        <taxon>Pseudaeromonas</taxon>
    </lineage>
</organism>
<reference evidence="2" key="1">
    <citation type="journal article" date="2019" name="Int. J. Syst. Evol. Microbiol.">
        <title>The Global Catalogue of Microorganisms (GCM) 10K type strain sequencing project: providing services to taxonomists for standard genome sequencing and annotation.</title>
        <authorList>
            <consortium name="The Broad Institute Genomics Platform"/>
            <consortium name="The Broad Institute Genome Sequencing Center for Infectious Disease"/>
            <person name="Wu L."/>
            <person name="Ma J."/>
        </authorList>
    </citation>
    <scope>NUCLEOTIDE SEQUENCE [LARGE SCALE GENOMIC DNA]</scope>
    <source>
        <strain evidence="2">JCM 32226</strain>
    </source>
</reference>
<dbReference type="Gene3D" id="2.40.50.540">
    <property type="match status" value="1"/>
</dbReference>
<evidence type="ECO:0000313" key="1">
    <source>
        <dbReference type="EMBL" id="GAA4502871.1"/>
    </source>
</evidence>
<gene>
    <name evidence="1" type="ORF">GCM10023095_28330</name>
</gene>
<accession>A0ABP8QIW7</accession>
<dbReference type="RefSeq" id="WP_345014287.1">
    <property type="nucleotide sequence ID" value="NZ_BAABFC010000022.1"/>
</dbReference>
<protein>
    <submittedName>
        <fullName evidence="1">Uncharacterized protein</fullName>
    </submittedName>
</protein>
<dbReference type="Proteomes" id="UP001501321">
    <property type="component" value="Unassembled WGS sequence"/>
</dbReference>
<evidence type="ECO:0000313" key="2">
    <source>
        <dbReference type="Proteomes" id="UP001501321"/>
    </source>
</evidence>
<sequence length="115" mass="12239">MGATTLGLGLLLTSLGVPPWAGLYVADAGVNSFQPCGRSEVYWVSGTAPVVMALREYALKHKQTPYQAFYLQLEGELQPAPVKGDGAGYAGLLLPRHVMQLSAQLPARCVRLPGD</sequence>
<name>A0ABP8QIW7_9GAMM</name>